<keyword evidence="3 6" id="KW-0732">Signal</keyword>
<dbReference type="CDD" id="cd08977">
    <property type="entry name" value="SusD"/>
    <property type="match status" value="1"/>
</dbReference>
<dbReference type="PROSITE" id="PS51257">
    <property type="entry name" value="PROKAR_LIPOPROTEIN"/>
    <property type="match status" value="1"/>
</dbReference>
<comment type="caution">
    <text evidence="9">The sequence shown here is derived from an EMBL/GenBank/DDBJ whole genome shotgun (WGS) entry which is preliminary data.</text>
</comment>
<reference evidence="9 10" key="1">
    <citation type="submission" date="2018-06" db="EMBL/GenBank/DDBJ databases">
        <title>Spirosoma sp. HMF3257 Genome sequencing and assembly.</title>
        <authorList>
            <person name="Kang H."/>
            <person name="Cha I."/>
            <person name="Kim H."/>
            <person name="Kang J."/>
            <person name="Joh K."/>
        </authorList>
    </citation>
    <scope>NUCLEOTIDE SEQUENCE [LARGE SCALE GENOMIC DNA]</scope>
    <source>
        <strain evidence="9 10">HMF3257</strain>
    </source>
</reference>
<dbReference type="OrthoDB" id="636214at2"/>
<proteinExistence type="inferred from homology"/>
<keyword evidence="4" id="KW-0472">Membrane</keyword>
<evidence type="ECO:0000256" key="1">
    <source>
        <dbReference type="ARBA" id="ARBA00004442"/>
    </source>
</evidence>
<dbReference type="Pfam" id="PF07980">
    <property type="entry name" value="SusD_RagB"/>
    <property type="match status" value="1"/>
</dbReference>
<dbReference type="EMBL" id="QLII01000001">
    <property type="protein sequence ID" value="RAI73376.1"/>
    <property type="molecule type" value="Genomic_DNA"/>
</dbReference>
<comment type="similarity">
    <text evidence="2">Belongs to the SusD family.</text>
</comment>
<evidence type="ECO:0000256" key="5">
    <source>
        <dbReference type="ARBA" id="ARBA00023237"/>
    </source>
</evidence>
<evidence type="ECO:0000259" key="8">
    <source>
        <dbReference type="Pfam" id="PF14322"/>
    </source>
</evidence>
<dbReference type="InterPro" id="IPR033985">
    <property type="entry name" value="SusD-like_N"/>
</dbReference>
<dbReference type="Proteomes" id="UP000249016">
    <property type="component" value="Unassembled WGS sequence"/>
</dbReference>
<feature type="domain" description="RagB/SusD" evidence="7">
    <location>
        <begin position="339"/>
        <end position="483"/>
    </location>
</feature>
<dbReference type="RefSeq" id="WP_111340256.1">
    <property type="nucleotide sequence ID" value="NZ_QLII01000001.1"/>
</dbReference>
<accession>A0A327NHD0</accession>
<evidence type="ECO:0000313" key="10">
    <source>
        <dbReference type="Proteomes" id="UP000249016"/>
    </source>
</evidence>
<feature type="domain" description="SusD-like N-terminal" evidence="8">
    <location>
        <begin position="23"/>
        <end position="222"/>
    </location>
</feature>
<evidence type="ECO:0000256" key="2">
    <source>
        <dbReference type="ARBA" id="ARBA00006275"/>
    </source>
</evidence>
<organism evidence="9 10">
    <name type="scientific">Spirosoma telluris</name>
    <dbReference type="NCBI Taxonomy" id="2183553"/>
    <lineage>
        <taxon>Bacteria</taxon>
        <taxon>Pseudomonadati</taxon>
        <taxon>Bacteroidota</taxon>
        <taxon>Cytophagia</taxon>
        <taxon>Cytophagales</taxon>
        <taxon>Cytophagaceae</taxon>
        <taxon>Spirosoma</taxon>
    </lineage>
</organism>
<keyword evidence="10" id="KW-1185">Reference proteome</keyword>
<evidence type="ECO:0000256" key="3">
    <source>
        <dbReference type="ARBA" id="ARBA00022729"/>
    </source>
</evidence>
<keyword evidence="5" id="KW-0998">Cell outer membrane</keyword>
<dbReference type="Gene3D" id="1.25.40.390">
    <property type="match status" value="1"/>
</dbReference>
<evidence type="ECO:0000256" key="4">
    <source>
        <dbReference type="ARBA" id="ARBA00023136"/>
    </source>
</evidence>
<feature type="signal peptide" evidence="6">
    <location>
        <begin position="1"/>
        <end position="22"/>
    </location>
</feature>
<evidence type="ECO:0000313" key="9">
    <source>
        <dbReference type="EMBL" id="RAI73376.1"/>
    </source>
</evidence>
<dbReference type="AlphaFoldDB" id="A0A327NHD0"/>
<dbReference type="InterPro" id="IPR011990">
    <property type="entry name" value="TPR-like_helical_dom_sf"/>
</dbReference>
<feature type="chain" id="PRO_5016304218" evidence="6">
    <location>
        <begin position="23"/>
        <end position="483"/>
    </location>
</feature>
<dbReference type="Pfam" id="PF14322">
    <property type="entry name" value="SusD-like_3"/>
    <property type="match status" value="1"/>
</dbReference>
<evidence type="ECO:0000259" key="7">
    <source>
        <dbReference type="Pfam" id="PF07980"/>
    </source>
</evidence>
<gene>
    <name evidence="9" type="ORF">HMF3257_01070</name>
</gene>
<evidence type="ECO:0000256" key="6">
    <source>
        <dbReference type="SAM" id="SignalP"/>
    </source>
</evidence>
<sequence>MKIYRILASVLMLFLVSSCSQQFLDLKPISNATTDNFYKTGDDIKNAVSGSYAALQADGISGNSYVFGEIASDNTIPVASGSITDQDEFDRFYIKTTNPYISGRWNDCYSAIARFNTILDKVDGITMDATLKSRYIGEVKFLRGWIYFILVQTYGDVPLVTKPITNPDDGYAYTRNPKTEVYAQIEKDLSEAEAALPATYTGIDVGRATKGAAKSMLGKVYLTQKKYTQAVAKLKEVIDLNVYAILPSYADVFKVSNKNHKESVFDVQYKSGGSAEGNPWPNLFAPQSSGNSVIAFSGNGNNQPTEDLYKAYEAGDVRRDISMAISYVNASGQVVPANYVKKYFDTPVTNNDNGNNIPVIRYADVLLMYAESLNEVGYQPTGEAFTYLNQIRSRAGLKAKTATDIPDQQSFRLAMEQERRVELAFECHRWYDLVRTGRAVPLLNSKKDQIRLVNVLTDNNLVFPVPQAQIDVNKDKIKQNPGY</sequence>
<name>A0A327NHD0_9BACT</name>
<comment type="subcellular location">
    <subcellularLocation>
        <location evidence="1">Cell outer membrane</location>
    </subcellularLocation>
</comment>
<dbReference type="InterPro" id="IPR012944">
    <property type="entry name" value="SusD_RagB_dom"/>
</dbReference>
<protein>
    <submittedName>
        <fullName evidence="9">RagB/SusD family nutrient uptake outer membrane protein</fullName>
    </submittedName>
</protein>
<dbReference type="SUPFAM" id="SSF48452">
    <property type="entry name" value="TPR-like"/>
    <property type="match status" value="1"/>
</dbReference>
<dbReference type="GO" id="GO:0009279">
    <property type="term" value="C:cell outer membrane"/>
    <property type="evidence" value="ECO:0007669"/>
    <property type="project" value="UniProtKB-SubCell"/>
</dbReference>